<evidence type="ECO:0000256" key="1">
    <source>
        <dbReference type="SAM" id="SignalP"/>
    </source>
</evidence>
<evidence type="ECO:0000259" key="2">
    <source>
        <dbReference type="Pfam" id="PF06251"/>
    </source>
</evidence>
<dbReference type="AlphaFoldDB" id="A0A1I2ZDV3"/>
<dbReference type="Proteomes" id="UP000199040">
    <property type="component" value="Unassembled WGS sequence"/>
</dbReference>
<dbReference type="Gene3D" id="3.10.560.10">
    <property type="entry name" value="Outer membrane lipoprotein wza domain like"/>
    <property type="match status" value="1"/>
</dbReference>
<evidence type="ECO:0000313" key="3">
    <source>
        <dbReference type="EMBL" id="SFH35281.1"/>
    </source>
</evidence>
<feature type="chain" id="PRO_5011487187" description="Capsule biosynthesis GfcC-like C-terminal domain-containing protein" evidence="1">
    <location>
        <begin position="34"/>
        <end position="274"/>
    </location>
</feature>
<reference evidence="3 4" key="1">
    <citation type="submission" date="2016-10" db="EMBL/GenBank/DDBJ databases">
        <authorList>
            <person name="de Groot N.N."/>
        </authorList>
    </citation>
    <scope>NUCLEOTIDE SEQUENCE [LARGE SCALE GENOMIC DNA]</scope>
    <source>
        <strain evidence="3 4">CGMCC 1.6848</strain>
    </source>
</reference>
<keyword evidence="1" id="KW-0732">Signal</keyword>
<feature type="domain" description="Capsule biosynthesis GfcC-like C-terminal" evidence="2">
    <location>
        <begin position="191"/>
        <end position="249"/>
    </location>
</feature>
<dbReference type="EMBL" id="FOPY01000003">
    <property type="protein sequence ID" value="SFH35281.1"/>
    <property type="molecule type" value="Genomic_DNA"/>
</dbReference>
<name>A0A1I2ZDV3_9GAMM</name>
<protein>
    <recommendedName>
        <fullName evidence="2">Capsule biosynthesis GfcC-like C-terminal domain-containing protein</fullName>
    </recommendedName>
</protein>
<gene>
    <name evidence="3" type="ORF">SAMN04487959_10329</name>
</gene>
<proteinExistence type="predicted"/>
<dbReference type="RefSeq" id="WP_092843774.1">
    <property type="nucleotide sequence ID" value="NZ_FOPY01000003.1"/>
</dbReference>
<feature type="signal peptide" evidence="1">
    <location>
        <begin position="1"/>
        <end position="33"/>
    </location>
</feature>
<dbReference type="STRING" id="442341.SAMN04487959_10329"/>
<sequence length="274" mass="30272">MTSRYFPRLACLPRLGLGTCLLLGLATAHSALAQSAASSENLFDYWLARQADRQPMPTDWAYAFVERRDFDSGIRDSAFRQRRLEAELDGLALALRLTPHASLAEHIAEWQHALDASAVQRSPGRIDVAWLAANPRHVPDLAELERIGACQRPTWVEAWSLDGVTRLDWHSGMQSGELIDALTERTRELTQTAALVSPMGDVHRFGVAPWNYATLPVAPGSRVWLDLPDDLAPGQATLTHWLNTAMPEALAVQLPGDDCTTLWQRDAATTDSSE</sequence>
<organism evidence="3 4">
    <name type="scientific">Modicisalibacter xianhensis</name>
    <dbReference type="NCBI Taxonomy" id="442341"/>
    <lineage>
        <taxon>Bacteria</taxon>
        <taxon>Pseudomonadati</taxon>
        <taxon>Pseudomonadota</taxon>
        <taxon>Gammaproteobacteria</taxon>
        <taxon>Oceanospirillales</taxon>
        <taxon>Halomonadaceae</taxon>
        <taxon>Modicisalibacter</taxon>
    </lineage>
</organism>
<dbReference type="InterPro" id="IPR010425">
    <property type="entry name" value="Caps_synth_GfcC-like_C"/>
</dbReference>
<dbReference type="Pfam" id="PF06251">
    <property type="entry name" value="Caps_syn_GfcC_C"/>
    <property type="match status" value="1"/>
</dbReference>
<evidence type="ECO:0000313" key="4">
    <source>
        <dbReference type="Proteomes" id="UP000199040"/>
    </source>
</evidence>
<keyword evidence="4" id="KW-1185">Reference proteome</keyword>
<accession>A0A1I2ZDV3</accession>